<dbReference type="EMBL" id="MU253786">
    <property type="protein sequence ID" value="KAG9246984.1"/>
    <property type="molecule type" value="Genomic_DNA"/>
</dbReference>
<name>A0A9P7Z7S3_9HELO</name>
<feature type="compositionally biased region" description="Low complexity" evidence="6">
    <location>
        <begin position="235"/>
        <end position="247"/>
    </location>
</feature>
<evidence type="ECO:0000256" key="1">
    <source>
        <dbReference type="ARBA" id="ARBA00022723"/>
    </source>
</evidence>
<sequence length="449" mass="50868">MGAGQRFWPMYPISKKHYKTSYPDMRLEYTTSPLDKLRIQAGTRLLFEDLRNHPKIIKIDMDITTGFELFLVYPKETNCEGCGDGNAYEGNDIVYCDECNVGYHQNCYRITEIPEGKWHCDHCTELLALVDDDEQDDEKLGEESATADDRSRTPVDESTASEAEDYEDEPLPTNKTTLVKDTVKLVKQPMQRTLKPVANCLTESDDEYTPTPKRETPKHGRSKSPEVVTNKRRMSSWGKSPGISSSPRDWTSLFTRKKDVPRPFVAPVAPMMTPEQASQINREAEKVYLEKKAAEKKAAEREEKKARNKARATELAGNAGQVFLQEHPEASDNTKPKVALRTNIDGSVVTVSFWLKGIRSRDALYAACANVWGLEQDKLARVEVYMGSDWGGYAPINNDSDFFSFVKMVVGNFQTQADKSERITYEVALYTTVYEAESDEEQDRDGGRK</sequence>
<evidence type="ECO:0000259" key="7">
    <source>
        <dbReference type="PROSITE" id="PS50016"/>
    </source>
</evidence>
<keyword evidence="3" id="KW-0862">Zinc</keyword>
<evidence type="ECO:0000256" key="5">
    <source>
        <dbReference type="SAM" id="Coils"/>
    </source>
</evidence>
<organism evidence="8 9">
    <name type="scientific">Calycina marina</name>
    <dbReference type="NCBI Taxonomy" id="1763456"/>
    <lineage>
        <taxon>Eukaryota</taxon>
        <taxon>Fungi</taxon>
        <taxon>Dikarya</taxon>
        <taxon>Ascomycota</taxon>
        <taxon>Pezizomycotina</taxon>
        <taxon>Leotiomycetes</taxon>
        <taxon>Helotiales</taxon>
        <taxon>Pezizellaceae</taxon>
        <taxon>Calycina</taxon>
    </lineage>
</organism>
<dbReference type="GO" id="GO:0008270">
    <property type="term" value="F:zinc ion binding"/>
    <property type="evidence" value="ECO:0007669"/>
    <property type="project" value="UniProtKB-KW"/>
</dbReference>
<protein>
    <recommendedName>
        <fullName evidence="7">PHD-type domain-containing protein</fullName>
    </recommendedName>
</protein>
<dbReference type="PANTHER" id="PTHR13793:SF107">
    <property type="entry name" value="BROMODOMAIN-CONTAINING PROTEIN HOMOLOG"/>
    <property type="match status" value="1"/>
</dbReference>
<dbReference type="AlphaFoldDB" id="A0A9P7Z7S3"/>
<dbReference type="InterPro" id="IPR001965">
    <property type="entry name" value="Znf_PHD"/>
</dbReference>
<gene>
    <name evidence="8" type="ORF">BJ878DRAFT_238854</name>
</gene>
<dbReference type="InterPro" id="IPR013083">
    <property type="entry name" value="Znf_RING/FYVE/PHD"/>
</dbReference>
<proteinExistence type="predicted"/>
<feature type="region of interest" description="Disordered" evidence="6">
    <location>
        <begin position="134"/>
        <end position="173"/>
    </location>
</feature>
<reference evidence="8" key="1">
    <citation type="journal article" date="2021" name="IMA Fungus">
        <title>Genomic characterization of three marine fungi, including Emericellopsis atlantica sp. nov. with signatures of a generalist lifestyle and marine biomass degradation.</title>
        <authorList>
            <person name="Hagestad O.C."/>
            <person name="Hou L."/>
            <person name="Andersen J.H."/>
            <person name="Hansen E.H."/>
            <person name="Altermark B."/>
            <person name="Li C."/>
            <person name="Kuhnert E."/>
            <person name="Cox R.J."/>
            <person name="Crous P.W."/>
            <person name="Spatafora J.W."/>
            <person name="Lail K."/>
            <person name="Amirebrahimi M."/>
            <person name="Lipzen A."/>
            <person name="Pangilinan J."/>
            <person name="Andreopoulos W."/>
            <person name="Hayes R.D."/>
            <person name="Ng V."/>
            <person name="Grigoriev I.V."/>
            <person name="Jackson S.A."/>
            <person name="Sutton T.D.S."/>
            <person name="Dobson A.D.W."/>
            <person name="Rama T."/>
        </authorList>
    </citation>
    <scope>NUCLEOTIDE SEQUENCE</scope>
    <source>
        <strain evidence="8">TRa3180A</strain>
    </source>
</reference>
<comment type="caution">
    <text evidence="8">The sequence shown here is derived from an EMBL/GenBank/DDBJ whole genome shotgun (WGS) entry which is preliminary data.</text>
</comment>
<evidence type="ECO:0000313" key="9">
    <source>
        <dbReference type="Proteomes" id="UP000887226"/>
    </source>
</evidence>
<keyword evidence="5" id="KW-0175">Coiled coil</keyword>
<feature type="domain" description="PHD-type" evidence="7">
    <location>
        <begin position="76"/>
        <end position="126"/>
    </location>
</feature>
<dbReference type="InterPro" id="IPR019787">
    <property type="entry name" value="Znf_PHD-finger"/>
</dbReference>
<feature type="region of interest" description="Disordered" evidence="6">
    <location>
        <begin position="198"/>
        <end position="249"/>
    </location>
</feature>
<dbReference type="GO" id="GO:0006357">
    <property type="term" value="P:regulation of transcription by RNA polymerase II"/>
    <property type="evidence" value="ECO:0007669"/>
    <property type="project" value="TreeGrafter"/>
</dbReference>
<dbReference type="PANTHER" id="PTHR13793">
    <property type="entry name" value="PHD FINGER PROTEINS"/>
    <property type="match status" value="1"/>
</dbReference>
<dbReference type="PROSITE" id="PS50016">
    <property type="entry name" value="ZF_PHD_2"/>
    <property type="match status" value="1"/>
</dbReference>
<dbReference type="OrthoDB" id="5846437at2759"/>
<evidence type="ECO:0000313" key="8">
    <source>
        <dbReference type="EMBL" id="KAG9246984.1"/>
    </source>
</evidence>
<evidence type="ECO:0000256" key="6">
    <source>
        <dbReference type="SAM" id="MobiDB-lite"/>
    </source>
</evidence>
<dbReference type="Gene3D" id="3.30.40.10">
    <property type="entry name" value="Zinc/RING finger domain, C3HC4 (zinc finger)"/>
    <property type="match status" value="1"/>
</dbReference>
<dbReference type="Proteomes" id="UP000887226">
    <property type="component" value="Unassembled WGS sequence"/>
</dbReference>
<dbReference type="CDD" id="cd15492">
    <property type="entry name" value="PHD_BRPF_JADE_like"/>
    <property type="match status" value="1"/>
</dbReference>
<evidence type="ECO:0000256" key="4">
    <source>
        <dbReference type="PROSITE-ProRule" id="PRU00146"/>
    </source>
</evidence>
<keyword evidence="2 4" id="KW-0863">Zinc-finger</keyword>
<dbReference type="InterPro" id="IPR019786">
    <property type="entry name" value="Zinc_finger_PHD-type_CS"/>
</dbReference>
<dbReference type="SMART" id="SM00249">
    <property type="entry name" value="PHD"/>
    <property type="match status" value="1"/>
</dbReference>
<dbReference type="InterPro" id="IPR050701">
    <property type="entry name" value="Histone_Mod_Regulator"/>
</dbReference>
<dbReference type="SUPFAM" id="SSF57903">
    <property type="entry name" value="FYVE/PHD zinc finger"/>
    <property type="match status" value="1"/>
</dbReference>
<evidence type="ECO:0000256" key="2">
    <source>
        <dbReference type="ARBA" id="ARBA00022771"/>
    </source>
</evidence>
<keyword evidence="9" id="KW-1185">Reference proteome</keyword>
<dbReference type="InterPro" id="IPR011011">
    <property type="entry name" value="Znf_FYVE_PHD"/>
</dbReference>
<dbReference type="Pfam" id="PF13831">
    <property type="entry name" value="PHD_2"/>
    <property type="match status" value="1"/>
</dbReference>
<feature type="coiled-coil region" evidence="5">
    <location>
        <begin position="277"/>
        <end position="316"/>
    </location>
</feature>
<accession>A0A9P7Z7S3</accession>
<keyword evidence="1" id="KW-0479">Metal-binding</keyword>
<dbReference type="PROSITE" id="PS01359">
    <property type="entry name" value="ZF_PHD_1"/>
    <property type="match status" value="1"/>
</dbReference>
<evidence type="ECO:0000256" key="3">
    <source>
        <dbReference type="ARBA" id="ARBA00022833"/>
    </source>
</evidence>